<evidence type="ECO:0000313" key="3">
    <source>
        <dbReference type="Proteomes" id="UP000275078"/>
    </source>
</evidence>
<keyword evidence="1" id="KW-0472">Membrane</keyword>
<feature type="transmembrane region" description="Helical" evidence="1">
    <location>
        <begin position="195"/>
        <end position="218"/>
    </location>
</feature>
<dbReference type="OrthoDB" id="5370955at2759"/>
<reference evidence="2 3" key="1">
    <citation type="journal article" date="2018" name="Nat. Ecol. Evol.">
        <title>Pezizomycetes genomes reveal the molecular basis of ectomycorrhizal truffle lifestyle.</title>
        <authorList>
            <person name="Murat C."/>
            <person name="Payen T."/>
            <person name="Noel B."/>
            <person name="Kuo A."/>
            <person name="Morin E."/>
            <person name="Chen J."/>
            <person name="Kohler A."/>
            <person name="Krizsan K."/>
            <person name="Balestrini R."/>
            <person name="Da Silva C."/>
            <person name="Montanini B."/>
            <person name="Hainaut M."/>
            <person name="Levati E."/>
            <person name="Barry K.W."/>
            <person name="Belfiori B."/>
            <person name="Cichocki N."/>
            <person name="Clum A."/>
            <person name="Dockter R.B."/>
            <person name="Fauchery L."/>
            <person name="Guy J."/>
            <person name="Iotti M."/>
            <person name="Le Tacon F."/>
            <person name="Lindquist E.A."/>
            <person name="Lipzen A."/>
            <person name="Malagnac F."/>
            <person name="Mello A."/>
            <person name="Molinier V."/>
            <person name="Miyauchi S."/>
            <person name="Poulain J."/>
            <person name="Riccioni C."/>
            <person name="Rubini A."/>
            <person name="Sitrit Y."/>
            <person name="Splivallo R."/>
            <person name="Traeger S."/>
            <person name="Wang M."/>
            <person name="Zifcakova L."/>
            <person name="Wipf D."/>
            <person name="Zambonelli A."/>
            <person name="Paolocci F."/>
            <person name="Nowrousian M."/>
            <person name="Ottonello S."/>
            <person name="Baldrian P."/>
            <person name="Spatafora J.W."/>
            <person name="Henrissat B."/>
            <person name="Nagy L.G."/>
            <person name="Aury J.M."/>
            <person name="Wincker P."/>
            <person name="Grigoriev I.V."/>
            <person name="Bonfante P."/>
            <person name="Martin F.M."/>
        </authorList>
    </citation>
    <scope>NUCLEOTIDE SEQUENCE [LARGE SCALE GENOMIC DNA]</scope>
    <source>
        <strain evidence="2 3">RN42</strain>
    </source>
</reference>
<dbReference type="AlphaFoldDB" id="A0A3N4HXB3"/>
<sequence length="282" mass="30735">MRLDLEREPSRIPPSALRSLMLLSIFAVLYFASPVLENWYKEPTYLLLSIIIATHSNSNHNNSNKPSQQTSSSQFSNQLLEPSKLYSSQPAFKMKSFGIISFFLFFFTFASVLATPVAVPASDLITRAEKVELDTIIKACISEVKVVDAKYNATCSKSCGPTQITNWSKEISVICYKYVDICKTKLPAGYKWKGLVTIIVELVVALLIEINFTLKFLVSKAGLLGIVAGLLNLVAVLIAGLNALLACLALYVPGLLALVGKLLISVLGLVGCLLCNLGLLLI</sequence>
<protein>
    <recommendedName>
        <fullName evidence="4">Transmembrane protein</fullName>
    </recommendedName>
</protein>
<accession>A0A3N4HXB3</accession>
<organism evidence="2 3">
    <name type="scientific">Ascobolus immersus RN42</name>
    <dbReference type="NCBI Taxonomy" id="1160509"/>
    <lineage>
        <taxon>Eukaryota</taxon>
        <taxon>Fungi</taxon>
        <taxon>Dikarya</taxon>
        <taxon>Ascomycota</taxon>
        <taxon>Pezizomycotina</taxon>
        <taxon>Pezizomycetes</taxon>
        <taxon>Pezizales</taxon>
        <taxon>Ascobolaceae</taxon>
        <taxon>Ascobolus</taxon>
    </lineage>
</organism>
<name>A0A3N4HXB3_ASCIM</name>
<feature type="transmembrane region" description="Helical" evidence="1">
    <location>
        <begin position="97"/>
        <end position="119"/>
    </location>
</feature>
<feature type="transmembrane region" description="Helical" evidence="1">
    <location>
        <begin position="230"/>
        <end position="252"/>
    </location>
</feature>
<proteinExistence type="predicted"/>
<keyword evidence="3" id="KW-1185">Reference proteome</keyword>
<dbReference type="EMBL" id="ML119741">
    <property type="protein sequence ID" value="RPA76611.1"/>
    <property type="molecule type" value="Genomic_DNA"/>
</dbReference>
<evidence type="ECO:0000313" key="2">
    <source>
        <dbReference type="EMBL" id="RPA76611.1"/>
    </source>
</evidence>
<evidence type="ECO:0000256" key="1">
    <source>
        <dbReference type="SAM" id="Phobius"/>
    </source>
</evidence>
<feature type="transmembrane region" description="Helical" evidence="1">
    <location>
        <begin position="258"/>
        <end position="281"/>
    </location>
</feature>
<evidence type="ECO:0008006" key="4">
    <source>
        <dbReference type="Google" id="ProtNLM"/>
    </source>
</evidence>
<feature type="transmembrane region" description="Helical" evidence="1">
    <location>
        <begin position="20"/>
        <end position="40"/>
    </location>
</feature>
<keyword evidence="1" id="KW-0812">Transmembrane</keyword>
<keyword evidence="1" id="KW-1133">Transmembrane helix</keyword>
<gene>
    <name evidence="2" type="ORF">BJ508DRAFT_182309</name>
</gene>
<dbReference type="Proteomes" id="UP000275078">
    <property type="component" value="Unassembled WGS sequence"/>
</dbReference>